<protein>
    <submittedName>
        <fullName evidence="3">Kelch-like protein 29</fullName>
    </submittedName>
</protein>
<comment type="caution">
    <text evidence="3">The sequence shown here is derived from an EMBL/GenBank/DDBJ whole genome shotgun (WGS) entry which is preliminary data.</text>
</comment>
<dbReference type="EMBL" id="BRZM01001596">
    <property type="protein sequence ID" value="GLD73447.1"/>
    <property type="molecule type" value="Genomic_DNA"/>
</dbReference>
<gene>
    <name evidence="3" type="ORF">AKAME5_002477200</name>
</gene>
<keyword evidence="1" id="KW-0880">Kelch repeat</keyword>
<dbReference type="Pfam" id="PF01344">
    <property type="entry name" value="Kelch_1"/>
    <property type="match status" value="1"/>
</dbReference>
<dbReference type="PANTHER" id="PTHR45632">
    <property type="entry name" value="LD33804P"/>
    <property type="match status" value="1"/>
</dbReference>
<sequence length="88" mass="9641">MWICSMGVGYDTITNQWETVSPLPKPVHSAAATVCGGKIYVFGGVNEAGRSAGVLQSYVPQSNTWSFIESPMIGPWWLLLECGCRFVR</sequence>
<name>A0AAD3NK84_LATJO</name>
<evidence type="ECO:0000256" key="1">
    <source>
        <dbReference type="ARBA" id="ARBA00022441"/>
    </source>
</evidence>
<evidence type="ECO:0000256" key="2">
    <source>
        <dbReference type="ARBA" id="ARBA00022737"/>
    </source>
</evidence>
<dbReference type="InterPro" id="IPR015915">
    <property type="entry name" value="Kelch-typ_b-propeller"/>
</dbReference>
<accession>A0AAD3NK84</accession>
<evidence type="ECO:0000313" key="4">
    <source>
        <dbReference type="Proteomes" id="UP001279410"/>
    </source>
</evidence>
<dbReference type="SUPFAM" id="SSF117281">
    <property type="entry name" value="Kelch motif"/>
    <property type="match status" value="1"/>
</dbReference>
<dbReference type="AlphaFoldDB" id="A0AAD3NK84"/>
<dbReference type="PANTHER" id="PTHR45632:SF3">
    <property type="entry name" value="KELCH-LIKE PROTEIN 32"/>
    <property type="match status" value="1"/>
</dbReference>
<dbReference type="Gene3D" id="2.120.10.80">
    <property type="entry name" value="Kelch-type beta propeller"/>
    <property type="match status" value="1"/>
</dbReference>
<keyword evidence="2" id="KW-0677">Repeat</keyword>
<organism evidence="3 4">
    <name type="scientific">Lates japonicus</name>
    <name type="common">Japanese lates</name>
    <dbReference type="NCBI Taxonomy" id="270547"/>
    <lineage>
        <taxon>Eukaryota</taxon>
        <taxon>Metazoa</taxon>
        <taxon>Chordata</taxon>
        <taxon>Craniata</taxon>
        <taxon>Vertebrata</taxon>
        <taxon>Euteleostomi</taxon>
        <taxon>Actinopterygii</taxon>
        <taxon>Neopterygii</taxon>
        <taxon>Teleostei</taxon>
        <taxon>Neoteleostei</taxon>
        <taxon>Acanthomorphata</taxon>
        <taxon>Carangaria</taxon>
        <taxon>Carangaria incertae sedis</taxon>
        <taxon>Centropomidae</taxon>
        <taxon>Lates</taxon>
    </lineage>
</organism>
<evidence type="ECO:0000313" key="3">
    <source>
        <dbReference type="EMBL" id="GLD73447.1"/>
    </source>
</evidence>
<reference evidence="3" key="1">
    <citation type="submission" date="2022-08" db="EMBL/GenBank/DDBJ databases">
        <title>Genome sequencing of akame (Lates japonicus).</title>
        <authorList>
            <person name="Hashiguchi Y."/>
            <person name="Takahashi H."/>
        </authorList>
    </citation>
    <scope>NUCLEOTIDE SEQUENCE</scope>
    <source>
        <strain evidence="3">Kochi</strain>
    </source>
</reference>
<keyword evidence="4" id="KW-1185">Reference proteome</keyword>
<dbReference type="InterPro" id="IPR006652">
    <property type="entry name" value="Kelch_1"/>
</dbReference>
<dbReference type="Proteomes" id="UP001279410">
    <property type="component" value="Unassembled WGS sequence"/>
</dbReference>
<proteinExistence type="predicted"/>